<dbReference type="PANTHER" id="PTHR32303:SF4">
    <property type="entry name" value="QUINOPROTEIN GLUCOSE DEHYDROGENASE"/>
    <property type="match status" value="1"/>
</dbReference>
<evidence type="ECO:0000313" key="6">
    <source>
        <dbReference type="EMBL" id="QUD88820.1"/>
    </source>
</evidence>
<feature type="domain" description="Pyrrolo-quinoline quinone repeat" evidence="5">
    <location>
        <begin position="46"/>
        <end position="629"/>
    </location>
</feature>
<dbReference type="Pfam" id="PF01011">
    <property type="entry name" value="PQQ"/>
    <property type="match status" value="1"/>
</dbReference>
<feature type="signal peptide" evidence="4">
    <location>
        <begin position="1"/>
        <end position="29"/>
    </location>
</feature>
<evidence type="ECO:0000256" key="1">
    <source>
        <dbReference type="ARBA" id="ARBA00001931"/>
    </source>
</evidence>
<dbReference type="InterPro" id="IPR018391">
    <property type="entry name" value="PQQ_b-propeller_rpt"/>
</dbReference>
<evidence type="ECO:0000256" key="4">
    <source>
        <dbReference type="SAM" id="SignalP"/>
    </source>
</evidence>
<dbReference type="RefSeq" id="WP_211938870.1">
    <property type="nucleotide sequence ID" value="NZ_CP073078.1"/>
</dbReference>
<dbReference type="GO" id="GO:0008876">
    <property type="term" value="F:quinoprotein glucose dehydrogenase activity"/>
    <property type="evidence" value="ECO:0007669"/>
    <property type="project" value="TreeGrafter"/>
</dbReference>
<keyword evidence="3" id="KW-0560">Oxidoreductase</keyword>
<dbReference type="PANTHER" id="PTHR32303">
    <property type="entry name" value="QUINOPROTEIN ALCOHOL DEHYDROGENASE (CYTOCHROME C)"/>
    <property type="match status" value="1"/>
</dbReference>
<keyword evidence="4" id="KW-0732">Signal</keyword>
<proteinExistence type="inferred from homology"/>
<feature type="chain" id="PRO_5037193276" evidence="4">
    <location>
        <begin position="30"/>
        <end position="654"/>
    </location>
</feature>
<dbReference type="Proteomes" id="UP000676409">
    <property type="component" value="Chromosome"/>
</dbReference>
<comment type="cofactor">
    <cofactor evidence="1">
        <name>pyrroloquinoline quinone</name>
        <dbReference type="ChEBI" id="CHEBI:58442"/>
    </cofactor>
</comment>
<keyword evidence="7" id="KW-1185">Reference proteome</keyword>
<organism evidence="6 7">
    <name type="scientific">Phenylobacterium montanum</name>
    <dbReference type="NCBI Taxonomy" id="2823693"/>
    <lineage>
        <taxon>Bacteria</taxon>
        <taxon>Pseudomonadati</taxon>
        <taxon>Pseudomonadota</taxon>
        <taxon>Alphaproteobacteria</taxon>
        <taxon>Caulobacterales</taxon>
        <taxon>Caulobacteraceae</taxon>
        <taxon>Phenylobacterium</taxon>
    </lineage>
</organism>
<dbReference type="KEGG" id="caul:KCG34_02715"/>
<evidence type="ECO:0000313" key="7">
    <source>
        <dbReference type="Proteomes" id="UP000676409"/>
    </source>
</evidence>
<evidence type="ECO:0000256" key="3">
    <source>
        <dbReference type="ARBA" id="ARBA00023002"/>
    </source>
</evidence>
<evidence type="ECO:0000259" key="5">
    <source>
        <dbReference type="Pfam" id="PF01011"/>
    </source>
</evidence>
<dbReference type="Gene3D" id="2.140.10.10">
    <property type="entry name" value="Quinoprotein alcohol dehydrogenase-like superfamily"/>
    <property type="match status" value="2"/>
</dbReference>
<protein>
    <submittedName>
        <fullName evidence="6">Pyrroloquinoline quinone-dependent dehydrogenase</fullName>
    </submittedName>
</protein>
<dbReference type="InterPro" id="IPR017511">
    <property type="entry name" value="PQQ_mDH"/>
</dbReference>
<dbReference type="InterPro" id="IPR011047">
    <property type="entry name" value="Quinoprotein_ADH-like_sf"/>
</dbReference>
<evidence type="ECO:0000256" key="2">
    <source>
        <dbReference type="ARBA" id="ARBA00008156"/>
    </source>
</evidence>
<dbReference type="EMBL" id="CP073078">
    <property type="protein sequence ID" value="QUD88820.1"/>
    <property type="molecule type" value="Genomic_DNA"/>
</dbReference>
<sequence length="654" mass="70171">MATFEDLRRRALGRSARLAMVLAGAVALAACTPRPARLAPEPDRDWPVYGGDQGGQRFSPARQITPQNVAALKPAWRFSTGDLVSHAADIGHSAFENTPIMAGGRVYVCSPFNEVFAVDPGTGQRIWAYDPRIDPKVHYPNETNCRGVAYWRDPEPRTGEPCAERIFLNTNDRRLVALDAATGRACPGFGQGGAVDVAKGVKLNRDGEMQITSPPVVARGVVVVGSSIDDNQRVQEVSGAVRAFDARTGAPLWTWDPLASAPKEVVAGAANVWAPMSVDEARGLVFLPTTSPSPDFWGGLRKGDDGDADSVVALDIQTGRKAWAFKTVHHDVWDYDNPAQPTLAMVAWNGAPRPAVLQPTKQGLLFTLGREDGRPVIPVEERPVPQGAAPGEVLSPTQPFPVAPKPLSPSTIKPDDAFGLFPWEKAQCRRQIETARHEGLFTPPSTQGTIEYPFTGGGSNWGGLAFDEARQVAYVNTSSAMHLVTLIPADKVAAAKAAEPDAEISPMRGAPFGMRRVLVTSKIGLPCNPPPWGQLHAIDMRTGKILWEVPIGTTRDLAPGTQFLLRGVGTPNFGGPLATASGLVFLGASLDNYLRAYDAASGRELWKGRLPGGGQATPMTYVWKGRQYVLIASGRHSKSRTKTADEVVAFALPQ</sequence>
<dbReference type="AlphaFoldDB" id="A0A975G0F8"/>
<reference evidence="6" key="1">
    <citation type="submission" date="2021-04" db="EMBL/GenBank/DDBJ databases">
        <title>The complete genome sequence of Caulobacter sp. S6.</title>
        <authorList>
            <person name="Tang Y."/>
            <person name="Ouyang W."/>
            <person name="Liu Q."/>
            <person name="Huang B."/>
            <person name="Guo Z."/>
            <person name="Lei P."/>
        </authorList>
    </citation>
    <scope>NUCLEOTIDE SEQUENCE</scope>
    <source>
        <strain evidence="6">S6</strain>
    </source>
</reference>
<comment type="similarity">
    <text evidence="2">Belongs to the bacterial PQQ dehydrogenase family.</text>
</comment>
<dbReference type="GO" id="GO:0048038">
    <property type="term" value="F:quinone binding"/>
    <property type="evidence" value="ECO:0007669"/>
    <property type="project" value="InterPro"/>
</dbReference>
<dbReference type="InterPro" id="IPR002372">
    <property type="entry name" value="PQQ_rpt_dom"/>
</dbReference>
<dbReference type="SUPFAM" id="SSF50998">
    <property type="entry name" value="Quinoprotein alcohol dehydrogenase-like"/>
    <property type="match status" value="1"/>
</dbReference>
<dbReference type="GO" id="GO:0016020">
    <property type="term" value="C:membrane"/>
    <property type="evidence" value="ECO:0007669"/>
    <property type="project" value="InterPro"/>
</dbReference>
<accession>A0A975G0F8</accession>
<dbReference type="CDD" id="cd10280">
    <property type="entry name" value="PQQ_mGDH"/>
    <property type="match status" value="1"/>
</dbReference>
<name>A0A975G0F8_9CAUL</name>
<dbReference type="SMART" id="SM00564">
    <property type="entry name" value="PQQ"/>
    <property type="match status" value="5"/>
</dbReference>
<gene>
    <name evidence="6" type="ORF">KCG34_02715</name>
</gene>